<keyword evidence="3" id="KW-1185">Reference proteome</keyword>
<keyword evidence="1" id="KW-0812">Transmembrane</keyword>
<dbReference type="InterPro" id="IPR038770">
    <property type="entry name" value="Na+/solute_symporter_sf"/>
</dbReference>
<dbReference type="Gene3D" id="1.20.1530.20">
    <property type="match status" value="1"/>
</dbReference>
<reference evidence="2 3" key="1">
    <citation type="submission" date="2024-02" db="EMBL/GenBank/DDBJ databases">
        <authorList>
            <person name="Chen Y."/>
            <person name="Shah S."/>
            <person name="Dougan E. K."/>
            <person name="Thang M."/>
            <person name="Chan C."/>
        </authorList>
    </citation>
    <scope>NUCLEOTIDE SEQUENCE [LARGE SCALE GENOMIC DNA]</scope>
</reference>
<sequence length="118" mass="13558">KVLCAPFMGKARWVIGWAMVGRAEFAYLIAQMANAANMLESWTWTGPSKRLGEDGKRDEEMFSIIIWALLWATVVAPLVFRYVLNRYVKSEGLEDQPPNMSFFHSESPRKLGLLYRID</sequence>
<keyword evidence="1" id="KW-0472">Membrane</keyword>
<organism evidence="2 3">
    <name type="scientific">Durusdinium trenchii</name>
    <dbReference type="NCBI Taxonomy" id="1381693"/>
    <lineage>
        <taxon>Eukaryota</taxon>
        <taxon>Sar</taxon>
        <taxon>Alveolata</taxon>
        <taxon>Dinophyceae</taxon>
        <taxon>Suessiales</taxon>
        <taxon>Symbiodiniaceae</taxon>
        <taxon>Durusdinium</taxon>
    </lineage>
</organism>
<feature type="non-terminal residue" evidence="2">
    <location>
        <position position="1"/>
    </location>
</feature>
<dbReference type="EMBL" id="CAXAMM010027383">
    <property type="protein sequence ID" value="CAK9060725.1"/>
    <property type="molecule type" value="Genomic_DNA"/>
</dbReference>
<accession>A0ABP0NEH7</accession>
<proteinExistence type="predicted"/>
<name>A0ABP0NEH7_9DINO</name>
<evidence type="ECO:0000313" key="2">
    <source>
        <dbReference type="EMBL" id="CAK9060725.1"/>
    </source>
</evidence>
<evidence type="ECO:0000313" key="3">
    <source>
        <dbReference type="Proteomes" id="UP001642464"/>
    </source>
</evidence>
<evidence type="ECO:0000256" key="1">
    <source>
        <dbReference type="SAM" id="Phobius"/>
    </source>
</evidence>
<feature type="transmembrane region" description="Helical" evidence="1">
    <location>
        <begin position="64"/>
        <end position="84"/>
    </location>
</feature>
<gene>
    <name evidence="2" type="ORF">SCF082_LOCUS31935</name>
</gene>
<dbReference type="Proteomes" id="UP001642464">
    <property type="component" value="Unassembled WGS sequence"/>
</dbReference>
<keyword evidence="1" id="KW-1133">Transmembrane helix</keyword>
<protein>
    <submittedName>
        <fullName evidence="2">High-affinity Na(+)/H(+) antiporter NhaS3</fullName>
    </submittedName>
</protein>
<feature type="non-terminal residue" evidence="2">
    <location>
        <position position="118"/>
    </location>
</feature>
<comment type="caution">
    <text evidence="2">The sequence shown here is derived from an EMBL/GenBank/DDBJ whole genome shotgun (WGS) entry which is preliminary data.</text>
</comment>